<name>A0AAV1SAG2_9ROSI</name>
<sequence length="94" mass="10896">MSNNIEWKDPNPLLEGVYALNAYTSRHKEQESWITTIETSLASERYNPHIAHQSPGAKQNCYTSLLIRITLSRNFKDPVPWVPIYAINFFDMDP</sequence>
<evidence type="ECO:0000313" key="1">
    <source>
        <dbReference type="EMBL" id="CAK7347852.1"/>
    </source>
</evidence>
<dbReference type="Proteomes" id="UP001314170">
    <property type="component" value="Unassembled WGS sequence"/>
</dbReference>
<keyword evidence="2" id="KW-1185">Reference proteome</keyword>
<proteinExistence type="predicted"/>
<gene>
    <name evidence="1" type="ORF">DCAF_LOCUS20541</name>
</gene>
<organism evidence="1 2">
    <name type="scientific">Dovyalis caffra</name>
    <dbReference type="NCBI Taxonomy" id="77055"/>
    <lineage>
        <taxon>Eukaryota</taxon>
        <taxon>Viridiplantae</taxon>
        <taxon>Streptophyta</taxon>
        <taxon>Embryophyta</taxon>
        <taxon>Tracheophyta</taxon>
        <taxon>Spermatophyta</taxon>
        <taxon>Magnoliopsida</taxon>
        <taxon>eudicotyledons</taxon>
        <taxon>Gunneridae</taxon>
        <taxon>Pentapetalae</taxon>
        <taxon>rosids</taxon>
        <taxon>fabids</taxon>
        <taxon>Malpighiales</taxon>
        <taxon>Salicaceae</taxon>
        <taxon>Flacourtieae</taxon>
        <taxon>Dovyalis</taxon>
    </lineage>
</organism>
<evidence type="ECO:0008006" key="3">
    <source>
        <dbReference type="Google" id="ProtNLM"/>
    </source>
</evidence>
<dbReference type="AlphaFoldDB" id="A0AAV1SAG2"/>
<dbReference type="EMBL" id="CAWUPB010001173">
    <property type="protein sequence ID" value="CAK7347852.1"/>
    <property type="molecule type" value="Genomic_DNA"/>
</dbReference>
<evidence type="ECO:0000313" key="2">
    <source>
        <dbReference type="Proteomes" id="UP001314170"/>
    </source>
</evidence>
<protein>
    <recommendedName>
        <fullName evidence="3">PH domain-containing protein</fullName>
    </recommendedName>
</protein>
<comment type="caution">
    <text evidence="1">The sequence shown here is derived from an EMBL/GenBank/DDBJ whole genome shotgun (WGS) entry which is preliminary data.</text>
</comment>
<accession>A0AAV1SAG2</accession>
<reference evidence="1 2" key="1">
    <citation type="submission" date="2024-01" db="EMBL/GenBank/DDBJ databases">
        <authorList>
            <person name="Waweru B."/>
        </authorList>
    </citation>
    <scope>NUCLEOTIDE SEQUENCE [LARGE SCALE GENOMIC DNA]</scope>
</reference>